<gene>
    <name evidence="2" type="primary">Contig7719.g8231</name>
    <name evidence="2" type="ORF">STYLEM_11231</name>
</gene>
<sequence>MTDSVKDKKLMAHPNKQRIFTNIGAFKIGRILLGICALLTCFSMFTDVQILKYQTNLAYIDQKVLNGSFAKIGGGNLDLYLYFIMLIRSLFIIAAIFIIFFNFRCFGSCTLLLSQGLVMLIDNASICPSEFGQNPSYRNEKINNIASQFAMIGAVLIYLTDKGKPQQNA</sequence>
<keyword evidence="3" id="KW-1185">Reference proteome</keyword>
<protein>
    <submittedName>
        <fullName evidence="2">Uncharacterized protein</fullName>
    </submittedName>
</protein>
<dbReference type="AlphaFoldDB" id="A0A078ALB5"/>
<proteinExistence type="predicted"/>
<organism evidence="2 3">
    <name type="scientific">Stylonychia lemnae</name>
    <name type="common">Ciliate</name>
    <dbReference type="NCBI Taxonomy" id="5949"/>
    <lineage>
        <taxon>Eukaryota</taxon>
        <taxon>Sar</taxon>
        <taxon>Alveolata</taxon>
        <taxon>Ciliophora</taxon>
        <taxon>Intramacronucleata</taxon>
        <taxon>Spirotrichea</taxon>
        <taxon>Stichotrichia</taxon>
        <taxon>Sporadotrichida</taxon>
        <taxon>Oxytrichidae</taxon>
        <taxon>Stylonychinae</taxon>
        <taxon>Stylonychia</taxon>
    </lineage>
</organism>
<evidence type="ECO:0000256" key="1">
    <source>
        <dbReference type="SAM" id="Phobius"/>
    </source>
</evidence>
<keyword evidence="1" id="KW-0472">Membrane</keyword>
<dbReference type="InParanoid" id="A0A078ALB5"/>
<reference evidence="2 3" key="1">
    <citation type="submission" date="2014-06" db="EMBL/GenBank/DDBJ databases">
        <authorList>
            <person name="Swart Estienne"/>
        </authorList>
    </citation>
    <scope>NUCLEOTIDE SEQUENCE [LARGE SCALE GENOMIC DNA]</scope>
    <source>
        <strain evidence="2 3">130c</strain>
    </source>
</reference>
<keyword evidence="1" id="KW-1133">Transmembrane helix</keyword>
<dbReference type="EMBL" id="CCKQ01010662">
    <property type="protein sequence ID" value="CDW82202.1"/>
    <property type="molecule type" value="Genomic_DNA"/>
</dbReference>
<accession>A0A078ALB5</accession>
<feature type="transmembrane region" description="Helical" evidence="1">
    <location>
        <begin position="79"/>
        <end position="103"/>
    </location>
</feature>
<evidence type="ECO:0000313" key="2">
    <source>
        <dbReference type="EMBL" id="CDW82202.1"/>
    </source>
</evidence>
<evidence type="ECO:0000313" key="3">
    <source>
        <dbReference type="Proteomes" id="UP000039865"/>
    </source>
</evidence>
<feature type="transmembrane region" description="Helical" evidence="1">
    <location>
        <begin position="20"/>
        <end position="45"/>
    </location>
</feature>
<keyword evidence="1" id="KW-0812">Transmembrane</keyword>
<name>A0A078ALB5_STYLE</name>
<dbReference type="Proteomes" id="UP000039865">
    <property type="component" value="Unassembled WGS sequence"/>
</dbReference>